<keyword evidence="3" id="KW-1185">Reference proteome</keyword>
<dbReference type="SUPFAM" id="SSF53335">
    <property type="entry name" value="S-adenosyl-L-methionine-dependent methyltransferases"/>
    <property type="match status" value="1"/>
</dbReference>
<accession>A0A853C372</accession>
<reference evidence="2 3" key="1">
    <citation type="submission" date="2020-07" db="EMBL/GenBank/DDBJ databases">
        <title>Sequencing the genomes of 1000 actinobacteria strains.</title>
        <authorList>
            <person name="Klenk H.-P."/>
        </authorList>
    </citation>
    <scope>NUCLEOTIDE SEQUENCE [LARGE SCALE GENOMIC DNA]</scope>
    <source>
        <strain evidence="2 3">DSM 103833</strain>
    </source>
</reference>
<organism evidence="2 3">
    <name type="scientific">Nocardioides thalensis</name>
    <dbReference type="NCBI Taxonomy" id="1914755"/>
    <lineage>
        <taxon>Bacteria</taxon>
        <taxon>Bacillati</taxon>
        <taxon>Actinomycetota</taxon>
        <taxon>Actinomycetes</taxon>
        <taxon>Propionibacteriales</taxon>
        <taxon>Nocardioidaceae</taxon>
        <taxon>Nocardioides</taxon>
    </lineage>
</organism>
<gene>
    <name evidence="2" type="ORF">HNR19_002335</name>
</gene>
<dbReference type="Proteomes" id="UP000530424">
    <property type="component" value="Unassembled WGS sequence"/>
</dbReference>
<evidence type="ECO:0000313" key="2">
    <source>
        <dbReference type="EMBL" id="NYJ01637.1"/>
    </source>
</evidence>
<name>A0A853C372_9ACTN</name>
<comment type="caution">
    <text evidence="2">The sequence shown here is derived from an EMBL/GenBank/DDBJ whole genome shotgun (WGS) entry which is preliminary data.</text>
</comment>
<protein>
    <submittedName>
        <fullName evidence="2">SAM-dependent methyltransferase</fullName>
    </submittedName>
</protein>
<keyword evidence="2" id="KW-0808">Transferase</keyword>
<dbReference type="InterPro" id="IPR029063">
    <property type="entry name" value="SAM-dependent_MTases_sf"/>
</dbReference>
<evidence type="ECO:0000313" key="3">
    <source>
        <dbReference type="Proteomes" id="UP000530424"/>
    </source>
</evidence>
<dbReference type="Gene3D" id="3.40.50.150">
    <property type="entry name" value="Vaccinia Virus protein VP39"/>
    <property type="match status" value="1"/>
</dbReference>
<evidence type="ECO:0000259" key="1">
    <source>
        <dbReference type="Pfam" id="PF13649"/>
    </source>
</evidence>
<dbReference type="GO" id="GO:0008168">
    <property type="term" value="F:methyltransferase activity"/>
    <property type="evidence" value="ECO:0007669"/>
    <property type="project" value="UniProtKB-KW"/>
</dbReference>
<feature type="domain" description="Methyltransferase" evidence="1">
    <location>
        <begin position="58"/>
        <end position="153"/>
    </location>
</feature>
<keyword evidence="2" id="KW-0489">Methyltransferase</keyword>
<dbReference type="GO" id="GO:0032259">
    <property type="term" value="P:methylation"/>
    <property type="evidence" value="ECO:0007669"/>
    <property type="project" value="UniProtKB-KW"/>
</dbReference>
<dbReference type="Pfam" id="PF13649">
    <property type="entry name" value="Methyltransf_25"/>
    <property type="match status" value="1"/>
</dbReference>
<proteinExistence type="predicted"/>
<dbReference type="InterPro" id="IPR041698">
    <property type="entry name" value="Methyltransf_25"/>
</dbReference>
<dbReference type="RefSeq" id="WP_179668096.1">
    <property type="nucleotide sequence ID" value="NZ_JACCFP010000001.1"/>
</dbReference>
<dbReference type="AlphaFoldDB" id="A0A853C372"/>
<sequence length="215" mass="23072">MPFAPPDFLMKALSRQLGGPSGLFGKLVVARKLNQNNGAAIAAAVEALELAGTEVTADVGFGGGLGLDLLLTALPEGQVHGVEPSRDMLALARRTHEAAVRDGRLTLHEASMQELPMADGALDGWISLNTVYFVKGDLAPAARELARVLAPSGRGVLGIADPDWMAEQPFTRYNFNLRPVPEVVATFEEAGLAVERREVDREGPRFHLLVCRPTR</sequence>
<dbReference type="EMBL" id="JACCFP010000001">
    <property type="protein sequence ID" value="NYJ01637.1"/>
    <property type="molecule type" value="Genomic_DNA"/>
</dbReference>